<dbReference type="EMBL" id="MU251246">
    <property type="protein sequence ID" value="KAG9257164.1"/>
    <property type="molecule type" value="Genomic_DNA"/>
</dbReference>
<evidence type="ECO:0000256" key="7">
    <source>
        <dbReference type="PIRSR" id="PIRSR602401-1"/>
    </source>
</evidence>
<keyword evidence="8" id="KW-0503">Monooxygenase</keyword>
<feature type="binding site" description="axial binding residue" evidence="7">
    <location>
        <position position="437"/>
    </location>
    <ligand>
        <name>heme</name>
        <dbReference type="ChEBI" id="CHEBI:30413"/>
    </ligand>
    <ligandPart>
        <name>Fe</name>
        <dbReference type="ChEBI" id="CHEBI:18248"/>
    </ligandPart>
</feature>
<dbReference type="OrthoDB" id="1470350at2759"/>
<dbReference type="GO" id="GO:0020037">
    <property type="term" value="F:heme binding"/>
    <property type="evidence" value="ECO:0007669"/>
    <property type="project" value="InterPro"/>
</dbReference>
<dbReference type="SUPFAM" id="SSF48264">
    <property type="entry name" value="Cytochrome P450"/>
    <property type="match status" value="1"/>
</dbReference>
<organism evidence="10 11">
    <name type="scientific">Emericellopsis atlantica</name>
    <dbReference type="NCBI Taxonomy" id="2614577"/>
    <lineage>
        <taxon>Eukaryota</taxon>
        <taxon>Fungi</taxon>
        <taxon>Dikarya</taxon>
        <taxon>Ascomycota</taxon>
        <taxon>Pezizomycotina</taxon>
        <taxon>Sordariomycetes</taxon>
        <taxon>Hypocreomycetidae</taxon>
        <taxon>Hypocreales</taxon>
        <taxon>Bionectriaceae</taxon>
        <taxon>Emericellopsis</taxon>
    </lineage>
</organism>
<dbReference type="GO" id="GO:0016705">
    <property type="term" value="F:oxidoreductase activity, acting on paired donors, with incorporation or reduction of molecular oxygen"/>
    <property type="evidence" value="ECO:0007669"/>
    <property type="project" value="InterPro"/>
</dbReference>
<dbReference type="PROSITE" id="PS00086">
    <property type="entry name" value="CYTOCHROME_P450"/>
    <property type="match status" value="1"/>
</dbReference>
<keyword evidence="4 7" id="KW-0479">Metal-binding</keyword>
<evidence type="ECO:0000256" key="3">
    <source>
        <dbReference type="ARBA" id="ARBA00022617"/>
    </source>
</evidence>
<evidence type="ECO:0000256" key="4">
    <source>
        <dbReference type="ARBA" id="ARBA00022723"/>
    </source>
</evidence>
<dbReference type="InterPro" id="IPR050121">
    <property type="entry name" value="Cytochrome_P450_monoxygenase"/>
</dbReference>
<dbReference type="Proteomes" id="UP000887229">
    <property type="component" value="Unassembled WGS sequence"/>
</dbReference>
<dbReference type="GO" id="GO:0005506">
    <property type="term" value="F:iron ion binding"/>
    <property type="evidence" value="ECO:0007669"/>
    <property type="project" value="InterPro"/>
</dbReference>
<gene>
    <name evidence="10" type="ORF">F5Z01DRAFT_647881</name>
</gene>
<evidence type="ECO:0000256" key="2">
    <source>
        <dbReference type="ARBA" id="ARBA00010617"/>
    </source>
</evidence>
<dbReference type="InterPro" id="IPR017972">
    <property type="entry name" value="Cyt_P450_CS"/>
</dbReference>
<comment type="cofactor">
    <cofactor evidence="1 7">
        <name>heme</name>
        <dbReference type="ChEBI" id="CHEBI:30413"/>
    </cofactor>
</comment>
<comment type="similarity">
    <text evidence="2 8">Belongs to the cytochrome P450 family.</text>
</comment>
<proteinExistence type="inferred from homology"/>
<dbReference type="PANTHER" id="PTHR24305">
    <property type="entry name" value="CYTOCHROME P450"/>
    <property type="match status" value="1"/>
</dbReference>
<name>A0A9P7ZRV7_9HYPO</name>
<dbReference type="PRINTS" id="PR00463">
    <property type="entry name" value="EP450I"/>
</dbReference>
<dbReference type="AlphaFoldDB" id="A0A9P7ZRV7"/>
<keyword evidence="5 8" id="KW-0560">Oxidoreductase</keyword>
<keyword evidence="9" id="KW-0812">Transmembrane</keyword>
<evidence type="ECO:0000256" key="8">
    <source>
        <dbReference type="RuleBase" id="RU000461"/>
    </source>
</evidence>
<dbReference type="RefSeq" id="XP_046121088.1">
    <property type="nucleotide sequence ID" value="XM_046263014.1"/>
</dbReference>
<dbReference type="CDD" id="cd11059">
    <property type="entry name" value="CYP_fungal"/>
    <property type="match status" value="1"/>
</dbReference>
<dbReference type="Gene3D" id="1.10.630.10">
    <property type="entry name" value="Cytochrome P450"/>
    <property type="match status" value="1"/>
</dbReference>
<keyword evidence="11" id="KW-1185">Reference proteome</keyword>
<protein>
    <submittedName>
        <fullName evidence="10">Cytochrome P450</fullName>
    </submittedName>
</protein>
<dbReference type="PANTHER" id="PTHR24305:SF96">
    <property type="entry name" value="CYTOCHROME P450 MONOOXYGENASE STCB-RELATED"/>
    <property type="match status" value="1"/>
</dbReference>
<evidence type="ECO:0000256" key="1">
    <source>
        <dbReference type="ARBA" id="ARBA00001971"/>
    </source>
</evidence>
<keyword evidence="3 7" id="KW-0349">Heme</keyword>
<reference evidence="10" key="1">
    <citation type="journal article" date="2021" name="IMA Fungus">
        <title>Genomic characterization of three marine fungi, including Emericellopsis atlantica sp. nov. with signatures of a generalist lifestyle and marine biomass degradation.</title>
        <authorList>
            <person name="Hagestad O.C."/>
            <person name="Hou L."/>
            <person name="Andersen J.H."/>
            <person name="Hansen E.H."/>
            <person name="Altermark B."/>
            <person name="Li C."/>
            <person name="Kuhnert E."/>
            <person name="Cox R.J."/>
            <person name="Crous P.W."/>
            <person name="Spatafora J.W."/>
            <person name="Lail K."/>
            <person name="Amirebrahimi M."/>
            <person name="Lipzen A."/>
            <person name="Pangilinan J."/>
            <person name="Andreopoulos W."/>
            <person name="Hayes R.D."/>
            <person name="Ng V."/>
            <person name="Grigoriev I.V."/>
            <person name="Jackson S.A."/>
            <person name="Sutton T.D.S."/>
            <person name="Dobson A.D.W."/>
            <person name="Rama T."/>
        </authorList>
    </citation>
    <scope>NUCLEOTIDE SEQUENCE</scope>
    <source>
        <strain evidence="10">TS7</strain>
    </source>
</reference>
<evidence type="ECO:0000256" key="9">
    <source>
        <dbReference type="SAM" id="Phobius"/>
    </source>
</evidence>
<dbReference type="GO" id="GO:0004497">
    <property type="term" value="F:monooxygenase activity"/>
    <property type="evidence" value="ECO:0007669"/>
    <property type="project" value="UniProtKB-KW"/>
</dbReference>
<accession>A0A9P7ZRV7</accession>
<keyword evidence="6 7" id="KW-0408">Iron</keyword>
<evidence type="ECO:0000313" key="10">
    <source>
        <dbReference type="EMBL" id="KAG9257164.1"/>
    </source>
</evidence>
<sequence>MESITTMADALRANTTLVAAVVLYTIAFHIFATLRKPISKIPGPWYSKWTSVVVTYHWLKGNKTYYVHDLHATYGPIVRVSPNEVSAPTVEGVKAIYNSRETFVKSRFYQDFTVGDYETLFNTSDAAFNRRHRRLLGAPMMEANIRTFEPTVVSLVNLTMERMGQEMDERGAADLLKWWTFFSTDVIGELTFGESFRTLQQGKPSTYTNDMKNVAQLGGTRATFPTLIPLTKILPIGPFERARQAARNISTYVSDSLSRYQRLIDSDPSRAAHTLFTKMNKAKDDDKLPFDELCGAAQTYIIAGTDTTAITMTYLTWAVCRRPAIQAKLVEELRTLPADFTDIHLRELPYLRCVIEEALRLYTAVPGGLPRVVPPGGAELVGHHLAQGTVVSGQAYTLHRDSAIFPRPLEFDPERWANPTKEMKDAFLAFGRGPRACLGLNLAWMELRMATAKFFLSFPDATVSGKVGMSDGSMHAKIFFLVKPSGGQCLVER</sequence>
<comment type="caution">
    <text evidence="10">The sequence shown here is derived from an EMBL/GenBank/DDBJ whole genome shotgun (WGS) entry which is preliminary data.</text>
</comment>
<feature type="transmembrane region" description="Helical" evidence="9">
    <location>
        <begin position="15"/>
        <end position="34"/>
    </location>
</feature>
<evidence type="ECO:0000256" key="6">
    <source>
        <dbReference type="ARBA" id="ARBA00023004"/>
    </source>
</evidence>
<dbReference type="InterPro" id="IPR001128">
    <property type="entry name" value="Cyt_P450"/>
</dbReference>
<keyword evidence="9" id="KW-0472">Membrane</keyword>
<dbReference type="InterPro" id="IPR002401">
    <property type="entry name" value="Cyt_P450_E_grp-I"/>
</dbReference>
<evidence type="ECO:0000313" key="11">
    <source>
        <dbReference type="Proteomes" id="UP000887229"/>
    </source>
</evidence>
<dbReference type="PRINTS" id="PR00385">
    <property type="entry name" value="P450"/>
</dbReference>
<dbReference type="GeneID" id="70293917"/>
<dbReference type="InterPro" id="IPR036396">
    <property type="entry name" value="Cyt_P450_sf"/>
</dbReference>
<evidence type="ECO:0000256" key="5">
    <source>
        <dbReference type="ARBA" id="ARBA00023002"/>
    </source>
</evidence>
<keyword evidence="9" id="KW-1133">Transmembrane helix</keyword>
<dbReference type="Pfam" id="PF00067">
    <property type="entry name" value="p450"/>
    <property type="match status" value="1"/>
</dbReference>